<dbReference type="Gene3D" id="1.10.510.10">
    <property type="entry name" value="Transferase(Phosphotransferase) domain 1"/>
    <property type="match status" value="1"/>
</dbReference>
<gene>
    <name evidence="9" type="ORF">SAMN05421748_102374</name>
</gene>
<evidence type="ECO:0000256" key="4">
    <source>
        <dbReference type="ARBA" id="ARBA00022741"/>
    </source>
</evidence>
<dbReference type="GO" id="GO:0005524">
    <property type="term" value="F:ATP binding"/>
    <property type="evidence" value="ECO:0007669"/>
    <property type="project" value="UniProtKB-KW"/>
</dbReference>
<dbReference type="Pfam" id="PF00069">
    <property type="entry name" value="Pkinase"/>
    <property type="match status" value="1"/>
</dbReference>
<feature type="domain" description="Protein kinase" evidence="8">
    <location>
        <begin position="8"/>
        <end position="262"/>
    </location>
</feature>
<reference evidence="9 10" key="1">
    <citation type="submission" date="2017-09" db="EMBL/GenBank/DDBJ databases">
        <authorList>
            <person name="Ehlers B."/>
            <person name="Leendertz F.H."/>
        </authorList>
    </citation>
    <scope>NUCLEOTIDE SEQUENCE [LARGE SCALE GENOMIC DNA]</scope>
    <source>
        <strain evidence="9 10">CGMCC 4.6857</strain>
    </source>
</reference>
<dbReference type="InterPro" id="IPR011009">
    <property type="entry name" value="Kinase-like_dom_sf"/>
</dbReference>
<evidence type="ECO:0000256" key="1">
    <source>
        <dbReference type="ARBA" id="ARBA00012513"/>
    </source>
</evidence>
<feature type="region of interest" description="Disordered" evidence="7">
    <location>
        <begin position="273"/>
        <end position="298"/>
    </location>
</feature>
<evidence type="ECO:0000313" key="9">
    <source>
        <dbReference type="EMBL" id="SNY25612.1"/>
    </source>
</evidence>
<dbReference type="Proteomes" id="UP000219612">
    <property type="component" value="Unassembled WGS sequence"/>
</dbReference>
<evidence type="ECO:0000256" key="2">
    <source>
        <dbReference type="ARBA" id="ARBA00022527"/>
    </source>
</evidence>
<keyword evidence="4" id="KW-0547">Nucleotide-binding</keyword>
<dbReference type="Gene3D" id="3.30.200.20">
    <property type="entry name" value="Phosphorylase Kinase, domain 1"/>
    <property type="match status" value="1"/>
</dbReference>
<dbReference type="AlphaFoldDB" id="A0A285GPX2"/>
<dbReference type="PANTHER" id="PTHR43289:SF6">
    <property type="entry name" value="SERINE_THREONINE-PROTEIN KINASE NEKL-3"/>
    <property type="match status" value="1"/>
</dbReference>
<evidence type="ECO:0000313" key="10">
    <source>
        <dbReference type="Proteomes" id="UP000219612"/>
    </source>
</evidence>
<organism evidence="9 10">
    <name type="scientific">Paractinoplanes atraurantiacus</name>
    <dbReference type="NCBI Taxonomy" id="1036182"/>
    <lineage>
        <taxon>Bacteria</taxon>
        <taxon>Bacillati</taxon>
        <taxon>Actinomycetota</taxon>
        <taxon>Actinomycetes</taxon>
        <taxon>Micromonosporales</taxon>
        <taxon>Micromonosporaceae</taxon>
        <taxon>Paractinoplanes</taxon>
    </lineage>
</organism>
<dbReference type="EMBL" id="OBDY01000002">
    <property type="protein sequence ID" value="SNY25612.1"/>
    <property type="molecule type" value="Genomic_DNA"/>
</dbReference>
<sequence length="298" mass="31450">MTLLAGRYRLGARIARGGMAVVHHADDHVLRRPVALKLLDEHDARDQMRRTAVRREALSAARLAHPNIVRLLDYSDAEPFLVMELVTGGTLNTRLKDHGALPWPAAARLCADIAAALASAHDHGLVHHDVKPGNVMLSPTGAKLTDFGMARAPGETTEDSDGYVWGTPAYLAPEQLRGQPTGHACDVYALGLVFRACLTGGPPWPGTTVEQVLTARACTPVPELPGPGGLPPPLVELYRACTAREPYDRPSAHHAAALFAAVAAGAPGYGASTGRIAGRAARNRASSTAGSRSSRTGR</sequence>
<keyword evidence="6" id="KW-0067">ATP-binding</keyword>
<keyword evidence="3" id="KW-0808">Transferase</keyword>
<evidence type="ECO:0000256" key="7">
    <source>
        <dbReference type="SAM" id="MobiDB-lite"/>
    </source>
</evidence>
<dbReference type="CDD" id="cd14014">
    <property type="entry name" value="STKc_PknB_like"/>
    <property type="match status" value="1"/>
</dbReference>
<dbReference type="PROSITE" id="PS50011">
    <property type="entry name" value="PROTEIN_KINASE_DOM"/>
    <property type="match status" value="1"/>
</dbReference>
<dbReference type="InterPro" id="IPR008271">
    <property type="entry name" value="Ser/Thr_kinase_AS"/>
</dbReference>
<accession>A0A285GPX2</accession>
<dbReference type="PROSITE" id="PS00108">
    <property type="entry name" value="PROTEIN_KINASE_ST"/>
    <property type="match status" value="1"/>
</dbReference>
<dbReference type="RefSeq" id="WP_179855084.1">
    <property type="nucleotide sequence ID" value="NZ_OBDY01000002.1"/>
</dbReference>
<keyword evidence="5 9" id="KW-0418">Kinase</keyword>
<dbReference type="SUPFAM" id="SSF56112">
    <property type="entry name" value="Protein kinase-like (PK-like)"/>
    <property type="match status" value="1"/>
</dbReference>
<evidence type="ECO:0000256" key="6">
    <source>
        <dbReference type="ARBA" id="ARBA00022840"/>
    </source>
</evidence>
<protein>
    <recommendedName>
        <fullName evidence="1">non-specific serine/threonine protein kinase</fullName>
        <ecNumber evidence="1">2.7.11.1</ecNumber>
    </recommendedName>
</protein>
<keyword evidence="10" id="KW-1185">Reference proteome</keyword>
<evidence type="ECO:0000259" key="8">
    <source>
        <dbReference type="PROSITE" id="PS50011"/>
    </source>
</evidence>
<keyword evidence="2 9" id="KW-0723">Serine/threonine-protein kinase</keyword>
<dbReference type="GO" id="GO:0004674">
    <property type="term" value="F:protein serine/threonine kinase activity"/>
    <property type="evidence" value="ECO:0007669"/>
    <property type="project" value="UniProtKB-KW"/>
</dbReference>
<dbReference type="PANTHER" id="PTHR43289">
    <property type="entry name" value="MITOGEN-ACTIVATED PROTEIN KINASE KINASE KINASE 20-RELATED"/>
    <property type="match status" value="1"/>
</dbReference>
<dbReference type="SMART" id="SM00220">
    <property type="entry name" value="S_TKc"/>
    <property type="match status" value="1"/>
</dbReference>
<name>A0A285GPX2_9ACTN</name>
<dbReference type="EC" id="2.7.11.1" evidence="1"/>
<dbReference type="InterPro" id="IPR000719">
    <property type="entry name" value="Prot_kinase_dom"/>
</dbReference>
<proteinExistence type="predicted"/>
<evidence type="ECO:0000256" key="3">
    <source>
        <dbReference type="ARBA" id="ARBA00022679"/>
    </source>
</evidence>
<evidence type="ECO:0000256" key="5">
    <source>
        <dbReference type="ARBA" id="ARBA00022777"/>
    </source>
</evidence>